<evidence type="ECO:0000256" key="1">
    <source>
        <dbReference type="SAM" id="MobiDB-lite"/>
    </source>
</evidence>
<keyword evidence="2" id="KW-0732">Signal</keyword>
<keyword evidence="4" id="KW-1185">Reference proteome</keyword>
<dbReference type="InParanoid" id="A0A804PV48"/>
<dbReference type="EnsemblPlants" id="Zm00001eb277190_T001">
    <property type="protein sequence ID" value="Zm00001eb277190_P001"/>
    <property type="gene ID" value="Zm00001eb277190"/>
</dbReference>
<dbReference type="AlphaFoldDB" id="A0A804PV48"/>
<dbReference type="Gramene" id="Zm00001eb277190_T001">
    <property type="protein sequence ID" value="Zm00001eb277190_P001"/>
    <property type="gene ID" value="Zm00001eb277190"/>
</dbReference>
<feature type="chain" id="PRO_5032425435" evidence="2">
    <location>
        <begin position="22"/>
        <end position="280"/>
    </location>
</feature>
<feature type="region of interest" description="Disordered" evidence="1">
    <location>
        <begin position="137"/>
        <end position="159"/>
    </location>
</feature>
<reference evidence="3" key="2">
    <citation type="submission" date="2019-07" db="EMBL/GenBank/DDBJ databases">
        <authorList>
            <person name="Seetharam A."/>
            <person name="Woodhouse M."/>
            <person name="Cannon E."/>
        </authorList>
    </citation>
    <scope>NUCLEOTIDE SEQUENCE [LARGE SCALE GENOMIC DNA]</scope>
    <source>
        <strain evidence="3">cv. B73</strain>
    </source>
</reference>
<proteinExistence type="predicted"/>
<feature type="compositionally biased region" description="Basic and acidic residues" evidence="1">
    <location>
        <begin position="137"/>
        <end position="150"/>
    </location>
</feature>
<feature type="signal peptide" evidence="2">
    <location>
        <begin position="1"/>
        <end position="21"/>
    </location>
</feature>
<protein>
    <submittedName>
        <fullName evidence="3">Uncharacterized protein</fullName>
    </submittedName>
</protein>
<evidence type="ECO:0000256" key="2">
    <source>
        <dbReference type="SAM" id="SignalP"/>
    </source>
</evidence>
<dbReference type="Proteomes" id="UP000007305">
    <property type="component" value="Chromosome 6"/>
</dbReference>
<name>A0A804PV48_MAIZE</name>
<evidence type="ECO:0000313" key="4">
    <source>
        <dbReference type="Proteomes" id="UP000007305"/>
    </source>
</evidence>
<reference evidence="4" key="1">
    <citation type="journal article" date="2009" name="Science">
        <title>The B73 maize genome: complexity, diversity, and dynamics.</title>
        <authorList>
            <person name="Schnable P.S."/>
            <person name="Ware D."/>
            <person name="Fulton R.S."/>
            <person name="Stein J.C."/>
            <person name="Wei F."/>
            <person name="Pasternak S."/>
            <person name="Liang C."/>
            <person name="Zhang J."/>
            <person name="Fulton L."/>
            <person name="Graves T.A."/>
            <person name="Minx P."/>
            <person name="Reily A.D."/>
            <person name="Courtney L."/>
            <person name="Kruchowski S.S."/>
            <person name="Tomlinson C."/>
            <person name="Strong C."/>
            <person name="Delehaunty K."/>
            <person name="Fronick C."/>
            <person name="Courtney B."/>
            <person name="Rock S.M."/>
            <person name="Belter E."/>
            <person name="Du F."/>
            <person name="Kim K."/>
            <person name="Abbott R.M."/>
            <person name="Cotton M."/>
            <person name="Levy A."/>
            <person name="Marchetto P."/>
            <person name="Ochoa K."/>
            <person name="Jackson S.M."/>
            <person name="Gillam B."/>
            <person name="Chen W."/>
            <person name="Yan L."/>
            <person name="Higginbotham J."/>
            <person name="Cardenas M."/>
            <person name="Waligorski J."/>
            <person name="Applebaum E."/>
            <person name="Phelps L."/>
            <person name="Falcone J."/>
            <person name="Kanchi K."/>
            <person name="Thane T."/>
            <person name="Scimone A."/>
            <person name="Thane N."/>
            <person name="Henke J."/>
            <person name="Wang T."/>
            <person name="Ruppert J."/>
            <person name="Shah N."/>
            <person name="Rotter K."/>
            <person name="Hodges J."/>
            <person name="Ingenthron E."/>
            <person name="Cordes M."/>
            <person name="Kohlberg S."/>
            <person name="Sgro J."/>
            <person name="Delgado B."/>
            <person name="Mead K."/>
            <person name="Chinwalla A."/>
            <person name="Leonard S."/>
            <person name="Crouse K."/>
            <person name="Collura K."/>
            <person name="Kudrna D."/>
            <person name="Currie J."/>
            <person name="He R."/>
            <person name="Angelova A."/>
            <person name="Rajasekar S."/>
            <person name="Mueller T."/>
            <person name="Lomeli R."/>
            <person name="Scara G."/>
            <person name="Ko A."/>
            <person name="Delaney K."/>
            <person name="Wissotski M."/>
            <person name="Lopez G."/>
            <person name="Campos D."/>
            <person name="Braidotti M."/>
            <person name="Ashley E."/>
            <person name="Golser W."/>
            <person name="Kim H."/>
            <person name="Lee S."/>
            <person name="Lin J."/>
            <person name="Dujmic Z."/>
            <person name="Kim W."/>
            <person name="Talag J."/>
            <person name="Zuccolo A."/>
            <person name="Fan C."/>
            <person name="Sebastian A."/>
            <person name="Kramer M."/>
            <person name="Spiegel L."/>
            <person name="Nascimento L."/>
            <person name="Zutavern T."/>
            <person name="Miller B."/>
            <person name="Ambroise C."/>
            <person name="Muller S."/>
            <person name="Spooner W."/>
            <person name="Narechania A."/>
            <person name="Ren L."/>
            <person name="Wei S."/>
            <person name="Kumari S."/>
            <person name="Faga B."/>
            <person name="Levy M.J."/>
            <person name="McMahan L."/>
            <person name="Van Buren P."/>
            <person name="Vaughn M.W."/>
            <person name="Ying K."/>
            <person name="Yeh C.-T."/>
            <person name="Emrich S.J."/>
            <person name="Jia Y."/>
            <person name="Kalyanaraman A."/>
            <person name="Hsia A.-P."/>
            <person name="Barbazuk W.B."/>
            <person name="Baucom R.S."/>
            <person name="Brutnell T.P."/>
            <person name="Carpita N.C."/>
            <person name="Chaparro C."/>
            <person name="Chia J.-M."/>
            <person name="Deragon J.-M."/>
            <person name="Estill J.C."/>
            <person name="Fu Y."/>
            <person name="Jeddeloh J.A."/>
            <person name="Han Y."/>
            <person name="Lee H."/>
            <person name="Li P."/>
            <person name="Lisch D.R."/>
            <person name="Liu S."/>
            <person name="Liu Z."/>
            <person name="Nagel D.H."/>
            <person name="McCann M.C."/>
            <person name="SanMiguel P."/>
            <person name="Myers A.M."/>
            <person name="Nettleton D."/>
            <person name="Nguyen J."/>
            <person name="Penning B.W."/>
            <person name="Ponnala L."/>
            <person name="Schneider K.L."/>
            <person name="Schwartz D.C."/>
            <person name="Sharma A."/>
            <person name="Soderlund C."/>
            <person name="Springer N.M."/>
            <person name="Sun Q."/>
            <person name="Wang H."/>
            <person name="Waterman M."/>
            <person name="Westerman R."/>
            <person name="Wolfgruber T.K."/>
            <person name="Yang L."/>
            <person name="Yu Y."/>
            <person name="Zhang L."/>
            <person name="Zhou S."/>
            <person name="Zhu Q."/>
            <person name="Bennetzen J.L."/>
            <person name="Dawe R.K."/>
            <person name="Jiang J."/>
            <person name="Jiang N."/>
            <person name="Presting G.G."/>
            <person name="Wessler S.R."/>
            <person name="Aluru S."/>
            <person name="Martienssen R.A."/>
            <person name="Clifton S.W."/>
            <person name="McCombie W.R."/>
            <person name="Wing R.A."/>
            <person name="Wilson R.K."/>
        </authorList>
    </citation>
    <scope>NUCLEOTIDE SEQUENCE [LARGE SCALE GENOMIC DNA]</scope>
    <source>
        <strain evidence="4">cv. B73</strain>
    </source>
</reference>
<accession>A0A804PV48</accession>
<sequence length="280" mass="29615">MTWSSGCLSLELKSMTVVVVGEVAVGDGDPGGLGDDVDEAVLAVGEREVVQPHVGGAEDGDAVAVGDDAPAEVVGRVADVAAVLVGRDDVVDVDVVDDDVVHELHRELRAVGDAHLRAAPVDGLVAADDELLLERDDHRLGEGDPQRLDLDDAPPQRARPRVHHVVVGAVRHHVELAGQPAGGVAPEPLGAPRQPLAVRRPVLPASPAPVDRVRRRARPAQLALLLLHHLPPRARVLLLDGSACMQHRTHALFNLRPRSCSCPPVHHGLQCSKLDSSMAN</sequence>
<evidence type="ECO:0000313" key="3">
    <source>
        <dbReference type="EnsemblPlants" id="Zm00001eb277190_P001"/>
    </source>
</evidence>
<organism evidence="3 4">
    <name type="scientific">Zea mays</name>
    <name type="common">Maize</name>
    <dbReference type="NCBI Taxonomy" id="4577"/>
    <lineage>
        <taxon>Eukaryota</taxon>
        <taxon>Viridiplantae</taxon>
        <taxon>Streptophyta</taxon>
        <taxon>Embryophyta</taxon>
        <taxon>Tracheophyta</taxon>
        <taxon>Spermatophyta</taxon>
        <taxon>Magnoliopsida</taxon>
        <taxon>Liliopsida</taxon>
        <taxon>Poales</taxon>
        <taxon>Poaceae</taxon>
        <taxon>PACMAD clade</taxon>
        <taxon>Panicoideae</taxon>
        <taxon>Andropogonodae</taxon>
        <taxon>Andropogoneae</taxon>
        <taxon>Tripsacinae</taxon>
        <taxon>Zea</taxon>
    </lineage>
</organism>
<reference evidence="3" key="3">
    <citation type="submission" date="2021-05" db="UniProtKB">
        <authorList>
            <consortium name="EnsemblPlants"/>
        </authorList>
    </citation>
    <scope>IDENTIFICATION</scope>
    <source>
        <strain evidence="3">cv. B73</strain>
    </source>
</reference>